<reference evidence="1" key="1">
    <citation type="submission" date="2023-05" db="EMBL/GenBank/DDBJ databases">
        <title>Nepenthes gracilis genome sequencing.</title>
        <authorList>
            <person name="Fukushima K."/>
        </authorList>
    </citation>
    <scope>NUCLEOTIDE SEQUENCE</scope>
    <source>
        <strain evidence="1">SING2019-196</strain>
    </source>
</reference>
<proteinExistence type="predicted"/>
<dbReference type="EMBL" id="BSYO01000020">
    <property type="protein sequence ID" value="GMH19307.1"/>
    <property type="molecule type" value="Genomic_DNA"/>
</dbReference>
<evidence type="ECO:0000313" key="1">
    <source>
        <dbReference type="EMBL" id="GMH19307.1"/>
    </source>
</evidence>
<dbReference type="Proteomes" id="UP001279734">
    <property type="component" value="Unassembled WGS sequence"/>
</dbReference>
<name>A0AAD3SZ92_NEPGR</name>
<comment type="caution">
    <text evidence="1">The sequence shown here is derived from an EMBL/GenBank/DDBJ whole genome shotgun (WGS) entry which is preliminary data.</text>
</comment>
<protein>
    <submittedName>
        <fullName evidence="1">Uncharacterized protein</fullName>
    </submittedName>
</protein>
<gene>
    <name evidence="1" type="ORF">Nepgr_021148</name>
</gene>
<sequence>MRIDVVPPTKIRLSSSKFSTTEESSVEVEVEYPRKLLKSSSGRMNGHNTGLGKEFRSTGRILEGPHPGVAHLSLKRNKPKGISQNAQGEDSVVRLSNPFAVLQSDDVIRLTAPGKIDCNQVDIDIEPQIDTSSEQVYCFGWPDQGSAPAEVVVGLAVTIFQDDHGAPDKPKNETI</sequence>
<evidence type="ECO:0000313" key="2">
    <source>
        <dbReference type="Proteomes" id="UP001279734"/>
    </source>
</evidence>
<keyword evidence="2" id="KW-1185">Reference proteome</keyword>
<organism evidence="1 2">
    <name type="scientific">Nepenthes gracilis</name>
    <name type="common">Slender pitcher plant</name>
    <dbReference type="NCBI Taxonomy" id="150966"/>
    <lineage>
        <taxon>Eukaryota</taxon>
        <taxon>Viridiplantae</taxon>
        <taxon>Streptophyta</taxon>
        <taxon>Embryophyta</taxon>
        <taxon>Tracheophyta</taxon>
        <taxon>Spermatophyta</taxon>
        <taxon>Magnoliopsida</taxon>
        <taxon>eudicotyledons</taxon>
        <taxon>Gunneridae</taxon>
        <taxon>Pentapetalae</taxon>
        <taxon>Caryophyllales</taxon>
        <taxon>Nepenthaceae</taxon>
        <taxon>Nepenthes</taxon>
    </lineage>
</organism>
<accession>A0AAD3SZ92</accession>
<dbReference type="AlphaFoldDB" id="A0AAD3SZ92"/>